<reference evidence="2" key="1">
    <citation type="submission" date="2011-06" db="EMBL/GenBank/DDBJ databases">
        <title>The Genome Sequence of Fusarium oxysporum Fo47.</title>
        <authorList>
            <consortium name="The Broad Institute Genome Sequencing Platform"/>
            <person name="Ma L.-J."/>
            <person name="Gale L.R."/>
            <person name="Schwartz D.C."/>
            <person name="Zhou S."/>
            <person name="Corby-Kistler H."/>
            <person name="Young S.K."/>
            <person name="Zeng Q."/>
            <person name="Gargeya S."/>
            <person name="Fitzgerald M."/>
            <person name="Haas B."/>
            <person name="Abouelleil A."/>
            <person name="Alvarado L."/>
            <person name="Arachchi H.M."/>
            <person name="Berlin A."/>
            <person name="Brown A."/>
            <person name="Chapman S.B."/>
            <person name="Chen Z."/>
            <person name="Dunbar C."/>
            <person name="Freedman E."/>
            <person name="Gearin G."/>
            <person name="Gellesch M."/>
            <person name="Goldberg J."/>
            <person name="Griggs A."/>
            <person name="Gujja S."/>
            <person name="Heiman D."/>
            <person name="Howarth C."/>
            <person name="Larson L."/>
            <person name="Lui A."/>
            <person name="MacDonald P.J.P."/>
            <person name="Mehta T."/>
            <person name="Montmayeur A."/>
            <person name="Murphy C."/>
            <person name="Neiman D."/>
            <person name="Pearson M."/>
            <person name="Priest M."/>
            <person name="Roberts A."/>
            <person name="Saif S."/>
            <person name="Shea T."/>
            <person name="Shenoy N."/>
            <person name="Sisk P."/>
            <person name="Stolte C."/>
            <person name="Sykes S."/>
            <person name="Wortman J."/>
            <person name="Nusbaum C."/>
            <person name="Birren B."/>
        </authorList>
    </citation>
    <scope>NUCLEOTIDE SEQUENCE [LARGE SCALE GENOMIC DNA]</scope>
    <source>
        <strain evidence="2">Fo47</strain>
    </source>
</reference>
<dbReference type="EMBL" id="JH717897">
    <property type="protein sequence ID" value="EWZ47372.1"/>
    <property type="molecule type" value="Genomic_DNA"/>
</dbReference>
<accession>W9KSD9</accession>
<sequence>MATNILLKASSRREEFKQGLQVLFRLYRTSTEVQDGGLKTFEELFNNDKQPKVNNEEMKKLYTRVTGKEIPNTAQFCFMPFKEQSSIIYEGYDSSAGEFGGESPLSMSTRDEVAKKINIYIRGTKFLRDITISTGNPTLGLVGWMLGFKDGDPISMDAFLRDFIHPGHGVSEFPGKLKLSFAESLKAVETFVDPITKDVRSLPSIMTQLLEDYETYNEGDDVVIYGHSMGGGIAQILAYILAAGPKKFKSITVILAGSVRVLDKKAVQFMKERGVEVFNFVAQGDPVPNWWDFEFVEPGELISFIPNQVDFSNALKRHELLSYLAVMYSKDTMKALFLPSQNPGGIEKTEVQSTNKEDLTK</sequence>
<dbReference type="VEuPathDB" id="FungiDB:FOZG_03308"/>
<dbReference type="Proteomes" id="UP000030766">
    <property type="component" value="Unassembled WGS sequence"/>
</dbReference>
<dbReference type="AlphaFoldDB" id="W9KSD9"/>
<dbReference type="Gene3D" id="3.40.50.1820">
    <property type="entry name" value="alpha/beta hydrolase"/>
    <property type="match status" value="1"/>
</dbReference>
<proteinExistence type="predicted"/>
<reference evidence="2" key="2">
    <citation type="submission" date="2012-06" db="EMBL/GenBank/DDBJ databases">
        <title>Annotation of the Genome Sequence of Fusarium oxysporum Fo47.</title>
        <authorList>
            <consortium name="The Broad Institute Genomics Platform"/>
            <person name="Ma L.-J."/>
            <person name="Corby-Kistler H."/>
            <person name="Broz K."/>
            <person name="Gale L.R."/>
            <person name="Jonkers W."/>
            <person name="O'Donnell K."/>
            <person name="Ploetz R."/>
            <person name="Steinberg C."/>
            <person name="Schwartz D.C."/>
            <person name="VanEtten H."/>
            <person name="Zhou S."/>
            <person name="Young S.K."/>
            <person name="Zeng Q."/>
            <person name="Gargeya S."/>
            <person name="Fitzgerald M."/>
            <person name="Abouelleil A."/>
            <person name="Alvarado L."/>
            <person name="Chapman S.B."/>
            <person name="Gainer-Dewar J."/>
            <person name="Goldberg J."/>
            <person name="Griggs A."/>
            <person name="Gujja S."/>
            <person name="Hansen M."/>
            <person name="Howarth C."/>
            <person name="Imamovic A."/>
            <person name="Ireland A."/>
            <person name="Larimer J."/>
            <person name="McCowan C."/>
            <person name="Murphy C."/>
            <person name="Pearson M."/>
            <person name="Poon T.W."/>
            <person name="Priest M."/>
            <person name="Roberts A."/>
            <person name="Saif S."/>
            <person name="Shea T."/>
            <person name="Sykes S."/>
            <person name="Wortman J."/>
            <person name="Nusbaum C."/>
            <person name="Birren B."/>
        </authorList>
    </citation>
    <scope>NUCLEOTIDE SEQUENCE</scope>
    <source>
        <strain evidence="2">Fo47</strain>
    </source>
</reference>
<dbReference type="SUPFAM" id="SSF53474">
    <property type="entry name" value="alpha/beta-Hydrolases"/>
    <property type="match status" value="1"/>
</dbReference>
<protein>
    <recommendedName>
        <fullName evidence="1">Fungal lipase-type domain-containing protein</fullName>
    </recommendedName>
</protein>
<name>W9KSD9_FUSOX</name>
<dbReference type="GO" id="GO:0006629">
    <property type="term" value="P:lipid metabolic process"/>
    <property type="evidence" value="ECO:0007669"/>
    <property type="project" value="InterPro"/>
</dbReference>
<evidence type="ECO:0000313" key="2">
    <source>
        <dbReference type="EMBL" id="EWZ47372.1"/>
    </source>
</evidence>
<dbReference type="InterPro" id="IPR002921">
    <property type="entry name" value="Fungal_lipase-type"/>
</dbReference>
<dbReference type="Pfam" id="PF01764">
    <property type="entry name" value="Lipase_3"/>
    <property type="match status" value="1"/>
</dbReference>
<organism evidence="2">
    <name type="scientific">Fusarium oxysporum Fo47</name>
    <dbReference type="NCBI Taxonomy" id="660027"/>
    <lineage>
        <taxon>Eukaryota</taxon>
        <taxon>Fungi</taxon>
        <taxon>Dikarya</taxon>
        <taxon>Ascomycota</taxon>
        <taxon>Pezizomycotina</taxon>
        <taxon>Sordariomycetes</taxon>
        <taxon>Hypocreomycetidae</taxon>
        <taxon>Hypocreales</taxon>
        <taxon>Nectriaceae</taxon>
        <taxon>Fusarium</taxon>
        <taxon>Fusarium oxysporum species complex</taxon>
    </lineage>
</organism>
<evidence type="ECO:0000259" key="1">
    <source>
        <dbReference type="Pfam" id="PF01764"/>
    </source>
</evidence>
<feature type="domain" description="Fungal lipase-type" evidence="1">
    <location>
        <begin position="184"/>
        <end position="289"/>
    </location>
</feature>
<dbReference type="InterPro" id="IPR029058">
    <property type="entry name" value="AB_hydrolase_fold"/>
</dbReference>
<dbReference type="HOGENOM" id="CLU_767354_0_0_1"/>
<gene>
    <name evidence="2" type="ORF">FOZG_03308</name>
</gene>